<dbReference type="PANTHER" id="PTHR31379">
    <property type="entry name" value="F-BOX C PROTEIN-RELATED-RELATED"/>
    <property type="match status" value="1"/>
</dbReference>
<dbReference type="GeneID" id="9807089"/>
<keyword evidence="2" id="KW-1185">Reference proteome</keyword>
<evidence type="ECO:0000313" key="1">
    <source>
        <dbReference type="EMBL" id="EFO99173.1"/>
    </source>
</evidence>
<dbReference type="InterPro" id="IPR021942">
    <property type="entry name" value="DUF3557"/>
</dbReference>
<reference evidence="1" key="1">
    <citation type="submission" date="2007-07" db="EMBL/GenBank/DDBJ databases">
        <title>PCAP assembly of the Caenorhabditis remanei genome.</title>
        <authorList>
            <consortium name="The Caenorhabditis remanei Sequencing Consortium"/>
            <person name="Wilson R.K."/>
        </authorList>
    </citation>
    <scope>NUCLEOTIDE SEQUENCE [LARGE SCALE GENOMIC DNA]</scope>
    <source>
        <strain evidence="1">PB4641</strain>
    </source>
</reference>
<dbReference type="CTD" id="9807089"/>
<dbReference type="AlphaFoldDB" id="E3MDC3"/>
<proteinExistence type="predicted"/>
<sequence>MSNGLTYLSLQCVLEFLDALKRIPITLRSRVLQRIDSSIPLRVKNINIHNTHLIIDTKSLQSYAQYEFWLMTDDKVKREERRRAEVMKELFVQYLRGKSNIYVDKVLFNKVREVRMGLRVHTG</sequence>
<name>E3MDC3_CAERE</name>
<dbReference type="KEGG" id="crq:GCK72_008003"/>
<dbReference type="RefSeq" id="XP_003105765.2">
    <property type="nucleotide sequence ID" value="XM_003105717.2"/>
</dbReference>
<dbReference type="InParanoid" id="E3MDC3"/>
<dbReference type="HOGENOM" id="CLU_2017329_0_0_1"/>
<dbReference type="EMBL" id="DS268437">
    <property type="protein sequence ID" value="EFO99173.1"/>
    <property type="molecule type" value="Genomic_DNA"/>
</dbReference>
<evidence type="ECO:0008006" key="3">
    <source>
        <dbReference type="Google" id="ProtNLM"/>
    </source>
</evidence>
<evidence type="ECO:0000313" key="2">
    <source>
        <dbReference type="Proteomes" id="UP000008281"/>
    </source>
</evidence>
<gene>
    <name evidence="1" type="ORF">CRE_17875</name>
</gene>
<organism evidence="2">
    <name type="scientific">Caenorhabditis remanei</name>
    <name type="common">Caenorhabditis vulgaris</name>
    <dbReference type="NCBI Taxonomy" id="31234"/>
    <lineage>
        <taxon>Eukaryota</taxon>
        <taxon>Metazoa</taxon>
        <taxon>Ecdysozoa</taxon>
        <taxon>Nematoda</taxon>
        <taxon>Chromadorea</taxon>
        <taxon>Rhabditida</taxon>
        <taxon>Rhabditina</taxon>
        <taxon>Rhabditomorpha</taxon>
        <taxon>Rhabditoidea</taxon>
        <taxon>Rhabditidae</taxon>
        <taxon>Peloderinae</taxon>
        <taxon>Caenorhabditis</taxon>
    </lineage>
</organism>
<protein>
    <recommendedName>
        <fullName evidence="3">F-box domain-containing protein</fullName>
    </recommendedName>
</protein>
<dbReference type="Proteomes" id="UP000008281">
    <property type="component" value="Unassembled WGS sequence"/>
</dbReference>
<accession>E3MDC3</accession>
<dbReference type="PANTHER" id="PTHR31379:SF1">
    <property type="entry name" value="F-BOX C PROTEIN-RELATED"/>
    <property type="match status" value="1"/>
</dbReference>